<dbReference type="Proteomes" id="UP000321306">
    <property type="component" value="Unassembled WGS sequence"/>
</dbReference>
<dbReference type="GO" id="GO:0007165">
    <property type="term" value="P:signal transduction"/>
    <property type="evidence" value="ECO:0007669"/>
    <property type="project" value="InterPro"/>
</dbReference>
<dbReference type="PANTHER" id="PTHR22617">
    <property type="entry name" value="CHEMOTAXIS SENSOR HISTIDINE KINASE-RELATED"/>
    <property type="match status" value="1"/>
</dbReference>
<organism evidence="2 3">
    <name type="scientific">Deinococcus cellulosilyticus (strain DSM 18568 / NBRC 106333 / KACC 11606 / 5516J-15)</name>
    <dbReference type="NCBI Taxonomy" id="1223518"/>
    <lineage>
        <taxon>Bacteria</taxon>
        <taxon>Thermotogati</taxon>
        <taxon>Deinococcota</taxon>
        <taxon>Deinococci</taxon>
        <taxon>Deinococcales</taxon>
        <taxon>Deinococcaceae</taxon>
        <taxon>Deinococcus</taxon>
    </lineage>
</organism>
<reference evidence="2 3" key="1">
    <citation type="submission" date="2019-07" db="EMBL/GenBank/DDBJ databases">
        <title>Whole genome shotgun sequence of Deinococcus cellulosilyticus NBRC 106333.</title>
        <authorList>
            <person name="Hosoyama A."/>
            <person name="Uohara A."/>
            <person name="Ohji S."/>
            <person name="Ichikawa N."/>
        </authorList>
    </citation>
    <scope>NUCLEOTIDE SEQUENCE [LARGE SCALE GENOMIC DNA]</scope>
    <source>
        <strain evidence="2 3">NBRC 106333</strain>
    </source>
</reference>
<protein>
    <recommendedName>
        <fullName evidence="1">CheW-like domain-containing protein</fullName>
    </recommendedName>
</protein>
<dbReference type="PANTHER" id="PTHR22617:SF23">
    <property type="entry name" value="CHEMOTAXIS PROTEIN CHEW"/>
    <property type="match status" value="1"/>
</dbReference>
<accession>A0A511MUX1</accession>
<dbReference type="GO" id="GO:0005829">
    <property type="term" value="C:cytosol"/>
    <property type="evidence" value="ECO:0007669"/>
    <property type="project" value="TreeGrafter"/>
</dbReference>
<evidence type="ECO:0000313" key="2">
    <source>
        <dbReference type="EMBL" id="GEM44382.1"/>
    </source>
</evidence>
<name>A0A511MUX1_DEIC1</name>
<sequence length="164" mass="17788">MKDQQILRTRAEQLAAPPETPSSEPTQVVVVVQAGQERYALPAHQISMVRATPPLTRLPGLHPVIVGMISLQGHVLTVLDLAALLGDVPDGQAGYIVVYRDSGKQVALRVRNAEEAVDIPLHLPRPAQTRPGLSGVWKARVTLLDLEPLFAEFMRITGGDRAVL</sequence>
<dbReference type="Gene3D" id="2.30.30.40">
    <property type="entry name" value="SH3 Domains"/>
    <property type="match status" value="1"/>
</dbReference>
<dbReference type="InterPro" id="IPR036061">
    <property type="entry name" value="CheW-like_dom_sf"/>
</dbReference>
<proteinExistence type="predicted"/>
<dbReference type="GO" id="GO:0006935">
    <property type="term" value="P:chemotaxis"/>
    <property type="evidence" value="ECO:0007669"/>
    <property type="project" value="InterPro"/>
</dbReference>
<dbReference type="RefSeq" id="WP_146881549.1">
    <property type="nucleotide sequence ID" value="NZ_BJXB01000001.1"/>
</dbReference>
<keyword evidence="3" id="KW-1185">Reference proteome</keyword>
<evidence type="ECO:0000313" key="3">
    <source>
        <dbReference type="Proteomes" id="UP000321306"/>
    </source>
</evidence>
<comment type="caution">
    <text evidence="2">The sequence shown here is derived from an EMBL/GenBank/DDBJ whole genome shotgun (WGS) entry which is preliminary data.</text>
</comment>
<dbReference type="Pfam" id="PF01584">
    <property type="entry name" value="CheW"/>
    <property type="match status" value="1"/>
</dbReference>
<gene>
    <name evidence="2" type="ORF">DC3_00170</name>
</gene>
<feature type="domain" description="CheW-like" evidence="1">
    <location>
        <begin position="26"/>
        <end position="164"/>
    </location>
</feature>
<dbReference type="OrthoDB" id="9794382at2"/>
<evidence type="ECO:0000259" key="1">
    <source>
        <dbReference type="PROSITE" id="PS50851"/>
    </source>
</evidence>
<dbReference type="SUPFAM" id="SSF50341">
    <property type="entry name" value="CheW-like"/>
    <property type="match status" value="1"/>
</dbReference>
<dbReference type="PROSITE" id="PS50851">
    <property type="entry name" value="CHEW"/>
    <property type="match status" value="1"/>
</dbReference>
<dbReference type="InterPro" id="IPR039315">
    <property type="entry name" value="CheW"/>
</dbReference>
<dbReference type="InterPro" id="IPR002545">
    <property type="entry name" value="CheW-lke_dom"/>
</dbReference>
<dbReference type="Gene3D" id="2.40.50.180">
    <property type="entry name" value="CheA-289, Domain 4"/>
    <property type="match status" value="1"/>
</dbReference>
<dbReference type="AlphaFoldDB" id="A0A511MUX1"/>
<dbReference type="SMART" id="SM00260">
    <property type="entry name" value="CheW"/>
    <property type="match status" value="1"/>
</dbReference>
<dbReference type="EMBL" id="BJXB01000001">
    <property type="protein sequence ID" value="GEM44382.1"/>
    <property type="molecule type" value="Genomic_DNA"/>
</dbReference>